<feature type="compositionally biased region" description="Polar residues" evidence="1">
    <location>
        <begin position="306"/>
        <end position="323"/>
    </location>
</feature>
<dbReference type="Proteomes" id="UP001187531">
    <property type="component" value="Unassembled WGS sequence"/>
</dbReference>
<dbReference type="InterPro" id="IPR016187">
    <property type="entry name" value="CTDL_fold"/>
</dbReference>
<name>A0AA88HH48_ARTSF</name>
<keyword evidence="4" id="KW-1185">Reference proteome</keyword>
<feature type="region of interest" description="Disordered" evidence="1">
    <location>
        <begin position="298"/>
        <end position="323"/>
    </location>
</feature>
<keyword evidence="2" id="KW-1133">Transmembrane helix</keyword>
<gene>
    <name evidence="3" type="ORF">QYM36_014841</name>
</gene>
<evidence type="ECO:0000313" key="4">
    <source>
        <dbReference type="Proteomes" id="UP001187531"/>
    </source>
</evidence>
<comment type="caution">
    <text evidence="3">The sequence shown here is derived from an EMBL/GenBank/DDBJ whole genome shotgun (WGS) entry which is preliminary data.</text>
</comment>
<keyword evidence="2" id="KW-0472">Membrane</keyword>
<dbReference type="SUPFAM" id="SSF56436">
    <property type="entry name" value="C-type lectin-like"/>
    <property type="match status" value="1"/>
</dbReference>
<evidence type="ECO:0000256" key="2">
    <source>
        <dbReference type="SAM" id="Phobius"/>
    </source>
</evidence>
<reference evidence="3" key="1">
    <citation type="submission" date="2023-07" db="EMBL/GenBank/DDBJ databases">
        <title>Chromosome-level genome assembly of Artemia franciscana.</title>
        <authorList>
            <person name="Jo E."/>
        </authorList>
    </citation>
    <scope>NUCLEOTIDE SEQUENCE</scope>
    <source>
        <tissue evidence="3">Whole body</tissue>
    </source>
</reference>
<feature type="compositionally biased region" description="Polar residues" evidence="1">
    <location>
        <begin position="252"/>
        <end position="268"/>
    </location>
</feature>
<feature type="compositionally biased region" description="Polar residues" evidence="1">
    <location>
        <begin position="555"/>
        <end position="565"/>
    </location>
</feature>
<sequence length="565" mass="63646">MFILLAEVLRSPIDAVYNWWGYNTTVAVEGRIRDYKDREGLLEVKSQPYYENNMTVLSGLCDPGYTQVGDLCLIYIGVPVNFSQAKEFCKEERGSLPYLMAKHHQVSAFIRSRQEFYDEFRTKVWAQHLDLIGKCSTFVHNKVVTSSCNLLLPFICEADPKIYVDPLSWTEDFITIFSLATAGGGLLLVILCLAFWASKSRHRAAERLERRNSIRASRRSLAMSTASLSELGHARRNGMQQKLVSSAHRYSMSDNSSDSMEKSQAATSVIDDTQSYEIYETNNTFRDFDQTFENNQKTGEFESYRYPQTPSDNISRTTSEYWDSTDQSRNISMNADTVRYKQVHSVGLPDPKSVEYGRAHLTTPSEPHYSTLRTIGPSDYSRIQGRPVPPLPSVYSSASSFGRGLDRSLDDTNVANSVRANSSDFLDQKEPLYSEERSVMTSFKAGSRVRSPLPLTLPPPPVVPQRVSAFPPLEPERPPTVASFISEPTRAKSPALSLRTRSQILLETDFEDQKVTHRGSTRSQVLETDIDALALNRVHAQTTPHLPDIGRMSVRSKSQPIETAM</sequence>
<evidence type="ECO:0000313" key="3">
    <source>
        <dbReference type="EMBL" id="KAK2706944.1"/>
    </source>
</evidence>
<dbReference type="AlphaFoldDB" id="A0AA88HH48"/>
<keyword evidence="2" id="KW-0812">Transmembrane</keyword>
<feature type="transmembrane region" description="Helical" evidence="2">
    <location>
        <begin position="173"/>
        <end position="197"/>
    </location>
</feature>
<accession>A0AA88HH48</accession>
<organism evidence="3 4">
    <name type="scientific">Artemia franciscana</name>
    <name type="common">Brine shrimp</name>
    <name type="synonym">Artemia sanfranciscana</name>
    <dbReference type="NCBI Taxonomy" id="6661"/>
    <lineage>
        <taxon>Eukaryota</taxon>
        <taxon>Metazoa</taxon>
        <taxon>Ecdysozoa</taxon>
        <taxon>Arthropoda</taxon>
        <taxon>Crustacea</taxon>
        <taxon>Branchiopoda</taxon>
        <taxon>Anostraca</taxon>
        <taxon>Artemiidae</taxon>
        <taxon>Artemia</taxon>
    </lineage>
</organism>
<feature type="region of interest" description="Disordered" evidence="1">
    <location>
        <begin position="544"/>
        <end position="565"/>
    </location>
</feature>
<feature type="region of interest" description="Disordered" evidence="1">
    <location>
        <begin position="244"/>
        <end position="268"/>
    </location>
</feature>
<evidence type="ECO:0000256" key="1">
    <source>
        <dbReference type="SAM" id="MobiDB-lite"/>
    </source>
</evidence>
<protein>
    <submittedName>
        <fullName evidence="3">Uncharacterized protein</fullName>
    </submittedName>
</protein>
<proteinExistence type="predicted"/>
<dbReference type="EMBL" id="JAVRJZ010000019">
    <property type="protein sequence ID" value="KAK2706944.1"/>
    <property type="molecule type" value="Genomic_DNA"/>
</dbReference>